<evidence type="ECO:0000313" key="2">
    <source>
        <dbReference type="Proteomes" id="UP000595278"/>
    </source>
</evidence>
<evidence type="ECO:0000313" key="1">
    <source>
        <dbReference type="EMBL" id="QQP86868.1"/>
    </source>
</evidence>
<accession>A0A974RY33</accession>
<organism evidence="1 2">
    <name type="scientific">Entomomonas asaccharolytica</name>
    <dbReference type="NCBI Taxonomy" id="2785331"/>
    <lineage>
        <taxon>Bacteria</taxon>
        <taxon>Pseudomonadati</taxon>
        <taxon>Pseudomonadota</taxon>
        <taxon>Gammaproteobacteria</taxon>
        <taxon>Pseudomonadales</taxon>
        <taxon>Pseudomonadaceae</taxon>
        <taxon>Entomomonas</taxon>
    </lineage>
</organism>
<name>A0A974RY33_9GAMM</name>
<protein>
    <submittedName>
        <fullName evidence="1">Uncharacterized protein</fullName>
    </submittedName>
</protein>
<dbReference type="RefSeq" id="WP_201095330.1">
    <property type="nucleotide sequence ID" value="NZ_CP067393.1"/>
</dbReference>
<dbReference type="Proteomes" id="UP000595278">
    <property type="component" value="Chromosome"/>
</dbReference>
<dbReference type="KEGG" id="eaz:JHT90_06395"/>
<dbReference type="EMBL" id="CP067393">
    <property type="protein sequence ID" value="QQP86868.1"/>
    <property type="molecule type" value="Genomic_DNA"/>
</dbReference>
<sequence length="145" mass="17344">MGWLYCEHSKQSLVERLTKPWEDNDCSVHTIKHCIRKERGEIILWTVNEYTFKKDNDFYGNRQVGDKAKVIHCIIISQHPDYSSGWNSWGYNAMSESAGPYYYRCPMSYLRLADAGIDSKWREEVKNYHQRLRNKQKFIMQLIQK</sequence>
<proteinExistence type="predicted"/>
<gene>
    <name evidence="1" type="ORF">JHT90_06395</name>
</gene>
<dbReference type="AlphaFoldDB" id="A0A974RY33"/>
<keyword evidence="2" id="KW-1185">Reference proteome</keyword>
<reference evidence="1 2" key="1">
    <citation type="submission" date="2021-01" db="EMBL/GenBank/DDBJ databases">
        <title>Entomomonas sp. F2A isolated from a house cricket (Acheta domesticus).</title>
        <authorList>
            <person name="Spergser J."/>
            <person name="Busse H.-J."/>
        </authorList>
    </citation>
    <scope>NUCLEOTIDE SEQUENCE [LARGE SCALE GENOMIC DNA]</scope>
    <source>
        <strain evidence="1 2">F2A</strain>
    </source>
</reference>